<dbReference type="Gene3D" id="3.90.1150.10">
    <property type="entry name" value="Aspartate Aminotransferase, domain 1"/>
    <property type="match status" value="1"/>
</dbReference>
<dbReference type="GO" id="GO:0042802">
    <property type="term" value="F:identical protein binding"/>
    <property type="evidence" value="ECO:0007669"/>
    <property type="project" value="TreeGrafter"/>
</dbReference>
<dbReference type="AlphaFoldDB" id="A0A7S3CZD1"/>
<comment type="cofactor">
    <cofactor evidence="1">
        <name>pyridoxal 5'-phosphate</name>
        <dbReference type="ChEBI" id="CHEBI:597326"/>
    </cofactor>
</comment>
<dbReference type="InterPro" id="IPR015424">
    <property type="entry name" value="PyrdxlP-dep_Trfase"/>
</dbReference>
<evidence type="ECO:0000256" key="2">
    <source>
        <dbReference type="ARBA" id="ARBA00008954"/>
    </source>
</evidence>
<dbReference type="InterPro" id="IPR015421">
    <property type="entry name" value="PyrdxlP-dep_Trfase_major"/>
</dbReference>
<organism evidence="7">
    <name type="scientific">Palpitomonas bilix</name>
    <dbReference type="NCBI Taxonomy" id="652834"/>
    <lineage>
        <taxon>Eukaryota</taxon>
        <taxon>Eukaryota incertae sedis</taxon>
    </lineage>
</organism>
<proteinExistence type="inferred from homology"/>
<name>A0A7S3CZD1_9EUKA</name>
<evidence type="ECO:0000256" key="5">
    <source>
        <dbReference type="ARBA" id="ARBA00022898"/>
    </source>
</evidence>
<evidence type="ECO:0000256" key="1">
    <source>
        <dbReference type="ARBA" id="ARBA00001933"/>
    </source>
</evidence>
<dbReference type="PROSITE" id="PS00600">
    <property type="entry name" value="AA_TRANSFER_CLASS_3"/>
    <property type="match status" value="1"/>
</dbReference>
<evidence type="ECO:0008006" key="8">
    <source>
        <dbReference type="Google" id="ProtNLM"/>
    </source>
</evidence>
<evidence type="ECO:0000256" key="3">
    <source>
        <dbReference type="ARBA" id="ARBA00022576"/>
    </source>
</evidence>
<dbReference type="CDD" id="cd00610">
    <property type="entry name" value="OAT_like"/>
    <property type="match status" value="1"/>
</dbReference>
<protein>
    <recommendedName>
        <fullName evidence="8">4-aminobutyrate aminotransferase</fullName>
    </recommendedName>
</protein>
<keyword evidence="5 6" id="KW-0663">Pyridoxal phosphate</keyword>
<comment type="similarity">
    <text evidence="2 6">Belongs to the class-III pyridoxal-phosphate-dependent aminotransferase family.</text>
</comment>
<sequence>MGESKKWVDFAAKHLCPGVGRISDFVFARGSGSRLFTPEGKAILDFTAGIGVTNTGHCHPTVVEAVRQQAGTITHAQVNLGLNEPLLKLTERLLGFVPQSLSRFFFWNSGAEAVEAAVKVARMHTRRPGVVSFQGGYHGRTFMTMSMTSSKHVYSAGFGPLMSNTYTAPFPYCHRCPSRTLPTCDIEQGCCGLAADQFDDFFKQNVAPQDVAAIVIEPLQGEGGFVLPPKSFMEKVRSFCSQHGIVFVVDEVQSGFGRTGSMFCIDGHFNVEPDILVSAKGLASGYPLSMIVSKPEFMEGMTPGSMGGTYAGNAVSCAAALATLDVFEQENVLGNVHER</sequence>
<accession>A0A7S3CZD1</accession>
<dbReference type="PIRSF" id="PIRSF000521">
    <property type="entry name" value="Transaminase_4ab_Lys_Orn"/>
    <property type="match status" value="1"/>
</dbReference>
<dbReference type="InterPro" id="IPR050103">
    <property type="entry name" value="Class-III_PLP-dep_AT"/>
</dbReference>
<dbReference type="Gene3D" id="3.40.640.10">
    <property type="entry name" value="Type I PLP-dependent aspartate aminotransferase-like (Major domain)"/>
    <property type="match status" value="1"/>
</dbReference>
<dbReference type="GO" id="GO:0008483">
    <property type="term" value="F:transaminase activity"/>
    <property type="evidence" value="ECO:0007669"/>
    <property type="project" value="UniProtKB-KW"/>
</dbReference>
<evidence type="ECO:0000256" key="6">
    <source>
        <dbReference type="RuleBase" id="RU003560"/>
    </source>
</evidence>
<reference evidence="7" key="1">
    <citation type="submission" date="2021-01" db="EMBL/GenBank/DDBJ databases">
        <authorList>
            <person name="Corre E."/>
            <person name="Pelletier E."/>
            <person name="Niang G."/>
            <person name="Scheremetjew M."/>
            <person name="Finn R."/>
            <person name="Kale V."/>
            <person name="Holt S."/>
            <person name="Cochrane G."/>
            <person name="Meng A."/>
            <person name="Brown T."/>
            <person name="Cohen L."/>
        </authorList>
    </citation>
    <scope>NUCLEOTIDE SEQUENCE</scope>
    <source>
        <strain evidence="7">NIES-2562</strain>
    </source>
</reference>
<dbReference type="Pfam" id="PF00202">
    <property type="entry name" value="Aminotran_3"/>
    <property type="match status" value="1"/>
</dbReference>
<dbReference type="EMBL" id="HBIB01006122">
    <property type="protein sequence ID" value="CAE0241594.1"/>
    <property type="molecule type" value="Transcribed_RNA"/>
</dbReference>
<dbReference type="InterPro" id="IPR005814">
    <property type="entry name" value="Aminotrans_3"/>
</dbReference>
<gene>
    <name evidence="7" type="ORF">PBIL07802_LOCUS3756</name>
</gene>
<evidence type="ECO:0000256" key="4">
    <source>
        <dbReference type="ARBA" id="ARBA00022679"/>
    </source>
</evidence>
<dbReference type="FunFam" id="3.40.640.10:FF:000013">
    <property type="entry name" value="4-aminobutyrate aminotransferase"/>
    <property type="match status" value="1"/>
</dbReference>
<dbReference type="GO" id="GO:0030170">
    <property type="term" value="F:pyridoxal phosphate binding"/>
    <property type="evidence" value="ECO:0007669"/>
    <property type="project" value="InterPro"/>
</dbReference>
<dbReference type="SUPFAM" id="SSF53383">
    <property type="entry name" value="PLP-dependent transferases"/>
    <property type="match status" value="1"/>
</dbReference>
<dbReference type="PANTHER" id="PTHR11986">
    <property type="entry name" value="AMINOTRANSFERASE CLASS III"/>
    <property type="match status" value="1"/>
</dbReference>
<evidence type="ECO:0000313" key="7">
    <source>
        <dbReference type="EMBL" id="CAE0241594.1"/>
    </source>
</evidence>
<keyword evidence="3" id="KW-0032">Aminotransferase</keyword>
<keyword evidence="4" id="KW-0808">Transferase</keyword>
<dbReference type="InterPro" id="IPR015422">
    <property type="entry name" value="PyrdxlP-dep_Trfase_small"/>
</dbReference>
<dbReference type="InterPro" id="IPR049704">
    <property type="entry name" value="Aminotrans_3_PPA_site"/>
</dbReference>